<evidence type="ECO:0000313" key="1">
    <source>
        <dbReference type="EMBL" id="SDA91454.1"/>
    </source>
</evidence>
<evidence type="ECO:0008006" key="3">
    <source>
        <dbReference type="Google" id="ProtNLM"/>
    </source>
</evidence>
<dbReference type="Proteomes" id="UP000198756">
    <property type="component" value="Unassembled WGS sequence"/>
</dbReference>
<gene>
    <name evidence="1" type="ORF">SAMN03080617_03416</name>
</gene>
<protein>
    <recommendedName>
        <fullName evidence="3">DUF2281 domain-containing protein</fullName>
    </recommendedName>
</protein>
<dbReference type="STRING" id="279824.SAMN03080617_03416"/>
<reference evidence="2" key="1">
    <citation type="submission" date="2016-10" db="EMBL/GenBank/DDBJ databases">
        <authorList>
            <person name="Varghese N."/>
            <person name="Submissions S."/>
        </authorList>
    </citation>
    <scope>NUCLEOTIDE SEQUENCE [LARGE SCALE GENOMIC DNA]</scope>
    <source>
        <strain evidence="2">DSM 22703</strain>
    </source>
</reference>
<dbReference type="EMBL" id="FMXE01000029">
    <property type="protein sequence ID" value="SDA91454.1"/>
    <property type="molecule type" value="Genomic_DNA"/>
</dbReference>
<organism evidence="1 2">
    <name type="scientific">Algoriphagus alkaliphilus</name>
    <dbReference type="NCBI Taxonomy" id="279824"/>
    <lineage>
        <taxon>Bacteria</taxon>
        <taxon>Pseudomonadati</taxon>
        <taxon>Bacteroidota</taxon>
        <taxon>Cytophagia</taxon>
        <taxon>Cytophagales</taxon>
        <taxon>Cyclobacteriaceae</taxon>
        <taxon>Algoriphagus</taxon>
    </lineage>
</organism>
<accession>A0A1G5Z9P4</accession>
<keyword evidence="2" id="KW-1185">Reference proteome</keyword>
<evidence type="ECO:0000313" key="2">
    <source>
        <dbReference type="Proteomes" id="UP000198756"/>
    </source>
</evidence>
<name>A0A1G5Z9P4_9BACT</name>
<proteinExistence type="predicted"/>
<dbReference type="RefSeq" id="WP_092732541.1">
    <property type="nucleotide sequence ID" value="NZ_FMXE01000029.1"/>
</dbReference>
<dbReference type="AlphaFoldDB" id="A0A1G5Z9P4"/>
<sequence>MKTLALNISYEDLLESLKKLSRKDKKKIHSFLESELSKHEVNEPTETYLLSEESLLKDWLSQEEEQAWKDL</sequence>